<proteinExistence type="predicted"/>
<evidence type="ECO:0000256" key="1">
    <source>
        <dbReference type="SAM" id="MobiDB-lite"/>
    </source>
</evidence>
<reference evidence="2 3" key="1">
    <citation type="submission" date="2023-11" db="EMBL/GenBank/DDBJ databases">
        <title>Halocaridina rubra genome assembly.</title>
        <authorList>
            <person name="Smith C."/>
        </authorList>
    </citation>
    <scope>NUCLEOTIDE SEQUENCE [LARGE SCALE GENOMIC DNA]</scope>
    <source>
        <strain evidence="2">EP-1</strain>
        <tissue evidence="2">Whole</tissue>
    </source>
</reference>
<sequence length="233" mass="25133">MAQDPRELTSIQSHNVLSFLLTSVPTPGPTLGFVWLPVTRLCLRYLAITPTPFIQTYDRGVMVEFWRNIPLTRNKILFPERFSFHGPFFFQPPAIIPVTSCVDIPGPFVGGIGPGFIGNFGGGVGIPGNGGFFGNGIGRPINGGGIGVRGFGGGRRGGSNFNPFPDLQFNRRGTLPIQNLRSAGNGNKNSDEELQGEGERGGGGSLFSWLPPLKLTSQRISEMQKKVEDFLGL</sequence>
<protein>
    <submittedName>
        <fullName evidence="2">Uncharacterized protein</fullName>
    </submittedName>
</protein>
<name>A0AAN8WLG8_HALRR</name>
<evidence type="ECO:0000313" key="3">
    <source>
        <dbReference type="Proteomes" id="UP001381693"/>
    </source>
</evidence>
<keyword evidence="3" id="KW-1185">Reference proteome</keyword>
<dbReference type="EMBL" id="JAXCGZ010023148">
    <property type="protein sequence ID" value="KAK7016406.1"/>
    <property type="molecule type" value="Genomic_DNA"/>
</dbReference>
<dbReference type="AlphaFoldDB" id="A0AAN8WLG8"/>
<organism evidence="2 3">
    <name type="scientific">Halocaridina rubra</name>
    <name type="common">Hawaiian red shrimp</name>
    <dbReference type="NCBI Taxonomy" id="373956"/>
    <lineage>
        <taxon>Eukaryota</taxon>
        <taxon>Metazoa</taxon>
        <taxon>Ecdysozoa</taxon>
        <taxon>Arthropoda</taxon>
        <taxon>Crustacea</taxon>
        <taxon>Multicrustacea</taxon>
        <taxon>Malacostraca</taxon>
        <taxon>Eumalacostraca</taxon>
        <taxon>Eucarida</taxon>
        <taxon>Decapoda</taxon>
        <taxon>Pleocyemata</taxon>
        <taxon>Caridea</taxon>
        <taxon>Atyoidea</taxon>
        <taxon>Atyidae</taxon>
        <taxon>Halocaridina</taxon>
    </lineage>
</organism>
<comment type="caution">
    <text evidence="2">The sequence shown here is derived from an EMBL/GenBank/DDBJ whole genome shotgun (WGS) entry which is preliminary data.</text>
</comment>
<feature type="compositionally biased region" description="Polar residues" evidence="1">
    <location>
        <begin position="178"/>
        <end position="188"/>
    </location>
</feature>
<accession>A0AAN8WLG8</accession>
<feature type="region of interest" description="Disordered" evidence="1">
    <location>
        <begin position="178"/>
        <end position="205"/>
    </location>
</feature>
<gene>
    <name evidence="2" type="ORF">SK128_019435</name>
</gene>
<dbReference type="Proteomes" id="UP001381693">
    <property type="component" value="Unassembled WGS sequence"/>
</dbReference>
<evidence type="ECO:0000313" key="2">
    <source>
        <dbReference type="EMBL" id="KAK7016406.1"/>
    </source>
</evidence>